<gene>
    <name evidence="3" type="ORF">RW1_060_00180</name>
</gene>
<sequence>MTENEVPASASPSAVARRLTGRAKPRVEVLQEYQDLNAKRRERILPALWPFWAPGPEEIYRWRVELSCGCIREVLTRGDNDLPAEGRWGEPGYNRCLPVGQLWCAHDDDAPAQYRDIAEWGDRREQTFAADPVEPPDYLDAQTWARIRWDEPRVSAFWTVTLACGHATEVVTDLHWKPLDGPRTVTAERQREMIAEFEQFWASDPAGQGERERAHTRRQLAAGWPRPAPEQLCNTCPHARTIVAYQGVDWLVPREKEQIEETRARPSRKQVEQRLKKVQAEMKRLQDQLAELDEQDRATE</sequence>
<dbReference type="RefSeq" id="WP_156046730.1">
    <property type="nucleotide sequence ID" value="NZ_BAWF01000060.1"/>
</dbReference>
<dbReference type="EMBL" id="BAWF01000060">
    <property type="protein sequence ID" value="GAF48809.1"/>
    <property type="molecule type" value="Genomic_DNA"/>
</dbReference>
<reference evidence="3 4" key="1">
    <citation type="submission" date="2014-02" db="EMBL/GenBank/DDBJ databases">
        <title>Whole genome shotgun sequence of Rhodococcus wratislaviensis NBRC 100605.</title>
        <authorList>
            <person name="Hosoyama A."/>
            <person name="Tsuchikane K."/>
            <person name="Yoshida I."/>
            <person name="Ohji S."/>
            <person name="Ichikawa N."/>
            <person name="Yamazoe A."/>
            <person name="Fujita N."/>
        </authorList>
    </citation>
    <scope>NUCLEOTIDE SEQUENCE [LARGE SCALE GENOMIC DNA]</scope>
    <source>
        <strain evidence="3 4">NBRC 100605</strain>
    </source>
</reference>
<accession>X0PYV8</accession>
<evidence type="ECO:0000256" key="2">
    <source>
        <dbReference type="SAM" id="MobiDB-lite"/>
    </source>
</evidence>
<feature type="region of interest" description="Disordered" evidence="2">
    <location>
        <begin position="203"/>
        <end position="223"/>
    </location>
</feature>
<evidence type="ECO:0000256" key="1">
    <source>
        <dbReference type="SAM" id="Coils"/>
    </source>
</evidence>
<organism evidence="3 4">
    <name type="scientific">Rhodococcus wratislaviensis NBRC 100605</name>
    <dbReference type="NCBI Taxonomy" id="1219028"/>
    <lineage>
        <taxon>Bacteria</taxon>
        <taxon>Bacillati</taxon>
        <taxon>Actinomycetota</taxon>
        <taxon>Actinomycetes</taxon>
        <taxon>Mycobacteriales</taxon>
        <taxon>Nocardiaceae</taxon>
        <taxon>Rhodococcus</taxon>
    </lineage>
</organism>
<dbReference type="Proteomes" id="UP000019491">
    <property type="component" value="Unassembled WGS sequence"/>
</dbReference>
<evidence type="ECO:0000313" key="3">
    <source>
        <dbReference type="EMBL" id="GAF48809.1"/>
    </source>
</evidence>
<keyword evidence="1" id="KW-0175">Coiled coil</keyword>
<keyword evidence="4" id="KW-1185">Reference proteome</keyword>
<comment type="caution">
    <text evidence="3">The sequence shown here is derived from an EMBL/GenBank/DDBJ whole genome shotgun (WGS) entry which is preliminary data.</text>
</comment>
<protein>
    <submittedName>
        <fullName evidence="3">Uncharacterized protein</fullName>
    </submittedName>
</protein>
<evidence type="ECO:0000313" key="4">
    <source>
        <dbReference type="Proteomes" id="UP000019491"/>
    </source>
</evidence>
<dbReference type="AlphaFoldDB" id="X0PYV8"/>
<name>X0PYV8_RHOWR</name>
<dbReference type="OrthoDB" id="4567835at2"/>
<feature type="coiled-coil region" evidence="1">
    <location>
        <begin position="268"/>
        <end position="295"/>
    </location>
</feature>
<proteinExistence type="predicted"/>